<dbReference type="Gene3D" id="3.30.70.330">
    <property type="match status" value="1"/>
</dbReference>
<proteinExistence type="predicted"/>
<evidence type="ECO:0000259" key="2">
    <source>
        <dbReference type="PROSITE" id="PS50102"/>
    </source>
</evidence>
<dbReference type="AlphaFoldDB" id="A0A1C7AFU0"/>
<evidence type="ECO:0000256" key="1">
    <source>
        <dbReference type="SAM" id="MobiDB-lite"/>
    </source>
</evidence>
<dbReference type="SMART" id="SM00360">
    <property type="entry name" value="RRM"/>
    <property type="match status" value="1"/>
</dbReference>
<sequence>MNIFVSNLDRTITSGDLRRTFSGYGTVINAIVMHDTATGKPLGHAHVYLVPENAAREAIAELQFAPLRGRPIKVRECVYRARSDRRMRQSEGIKVERRRASDRRRQGLSDLPGAAL</sequence>
<feature type="domain" description="RRM" evidence="2">
    <location>
        <begin position="1"/>
        <end position="75"/>
    </location>
</feature>
<accession>A0A1C7AFU0</accession>
<dbReference type="KEGG" id="sva:SVA_3734"/>
<reference evidence="3 4" key="1">
    <citation type="submission" date="2015-08" db="EMBL/GenBank/DDBJ databases">
        <title>Complete genome sequence of Sulfurifustis variabilis.</title>
        <authorList>
            <person name="Miura A."/>
            <person name="Kojima H."/>
            <person name="Fukui M."/>
        </authorList>
    </citation>
    <scope>NUCLEOTIDE SEQUENCE [LARGE SCALE GENOMIC DNA]</scope>
    <source>
        <strain evidence="4">skN76</strain>
    </source>
</reference>
<dbReference type="SUPFAM" id="SSF54928">
    <property type="entry name" value="RNA-binding domain, RBD"/>
    <property type="match status" value="1"/>
</dbReference>
<feature type="compositionally biased region" description="Basic and acidic residues" evidence="1">
    <location>
        <begin position="85"/>
        <end position="107"/>
    </location>
</feature>
<feature type="region of interest" description="Disordered" evidence="1">
    <location>
        <begin position="85"/>
        <end position="116"/>
    </location>
</feature>
<dbReference type="EMBL" id="AP014936">
    <property type="protein sequence ID" value="BAU50268.1"/>
    <property type="molecule type" value="Genomic_DNA"/>
</dbReference>
<gene>
    <name evidence="3" type="ORF">SVA_3734</name>
</gene>
<dbReference type="CDD" id="cd00590">
    <property type="entry name" value="RRM_SF"/>
    <property type="match status" value="1"/>
</dbReference>
<dbReference type="RefSeq" id="WP_169924181.1">
    <property type="nucleotide sequence ID" value="NZ_AP014936.1"/>
</dbReference>
<dbReference type="PROSITE" id="PS50102">
    <property type="entry name" value="RRM"/>
    <property type="match status" value="1"/>
</dbReference>
<evidence type="ECO:0000313" key="4">
    <source>
        <dbReference type="Proteomes" id="UP000218899"/>
    </source>
</evidence>
<dbReference type="Proteomes" id="UP000218899">
    <property type="component" value="Chromosome"/>
</dbReference>
<dbReference type="PANTHER" id="PTHR15241:SF304">
    <property type="entry name" value="RRM DOMAIN-CONTAINING PROTEIN"/>
    <property type="match status" value="1"/>
</dbReference>
<dbReference type="Pfam" id="PF00076">
    <property type="entry name" value="RRM_1"/>
    <property type="match status" value="1"/>
</dbReference>
<protein>
    <submittedName>
        <fullName evidence="3">RNA-binding protein</fullName>
    </submittedName>
</protein>
<dbReference type="GO" id="GO:0003723">
    <property type="term" value="F:RNA binding"/>
    <property type="evidence" value="ECO:0007669"/>
    <property type="project" value="InterPro"/>
</dbReference>
<dbReference type="PANTHER" id="PTHR15241">
    <property type="entry name" value="TRANSFORMER-2-RELATED"/>
    <property type="match status" value="1"/>
</dbReference>
<dbReference type="InterPro" id="IPR012677">
    <property type="entry name" value="Nucleotide-bd_a/b_plait_sf"/>
</dbReference>
<name>A0A1C7AFU0_9GAMM</name>
<evidence type="ECO:0000313" key="3">
    <source>
        <dbReference type="EMBL" id="BAU50268.1"/>
    </source>
</evidence>
<dbReference type="InterPro" id="IPR000504">
    <property type="entry name" value="RRM_dom"/>
</dbReference>
<organism evidence="3 4">
    <name type="scientific">Sulfurifustis variabilis</name>
    <dbReference type="NCBI Taxonomy" id="1675686"/>
    <lineage>
        <taxon>Bacteria</taxon>
        <taxon>Pseudomonadati</taxon>
        <taxon>Pseudomonadota</taxon>
        <taxon>Gammaproteobacteria</taxon>
        <taxon>Acidiferrobacterales</taxon>
        <taxon>Acidiferrobacteraceae</taxon>
        <taxon>Sulfurifustis</taxon>
    </lineage>
</organism>
<dbReference type="InterPro" id="IPR035979">
    <property type="entry name" value="RBD_domain_sf"/>
</dbReference>
<keyword evidence="4" id="KW-1185">Reference proteome</keyword>